<evidence type="ECO:0000313" key="1">
    <source>
        <dbReference type="EMBL" id="MPC80541.1"/>
    </source>
</evidence>
<reference evidence="1 2" key="1">
    <citation type="submission" date="2019-05" db="EMBL/GenBank/DDBJ databases">
        <title>Another draft genome of Portunus trituberculatus and its Hox gene families provides insights of decapod evolution.</title>
        <authorList>
            <person name="Jeong J.-H."/>
            <person name="Song I."/>
            <person name="Kim S."/>
            <person name="Choi T."/>
            <person name="Kim D."/>
            <person name="Ryu S."/>
            <person name="Kim W."/>
        </authorList>
    </citation>
    <scope>NUCLEOTIDE SEQUENCE [LARGE SCALE GENOMIC DNA]</scope>
    <source>
        <tissue evidence="1">Muscle</tissue>
    </source>
</reference>
<evidence type="ECO:0000313" key="2">
    <source>
        <dbReference type="Proteomes" id="UP000324222"/>
    </source>
</evidence>
<keyword evidence="2" id="KW-1185">Reference proteome</keyword>
<protein>
    <submittedName>
        <fullName evidence="1">Uncharacterized protein</fullName>
    </submittedName>
</protein>
<dbReference type="Proteomes" id="UP000324222">
    <property type="component" value="Unassembled WGS sequence"/>
</dbReference>
<gene>
    <name evidence="1" type="ORF">E2C01_075121</name>
</gene>
<comment type="caution">
    <text evidence="1">The sequence shown here is derived from an EMBL/GenBank/DDBJ whole genome shotgun (WGS) entry which is preliminary data.</text>
</comment>
<accession>A0A5B7I5A4</accession>
<name>A0A5B7I5A4_PORTR</name>
<proteinExistence type="predicted"/>
<sequence length="62" mass="7045">MRYNKSRHPTRTCSFHFYTGFAQSRPVRHGSRDTKHTSVPLDSCPCAFPHALVSAATCRHLD</sequence>
<dbReference type="AlphaFoldDB" id="A0A5B7I5A4"/>
<organism evidence="1 2">
    <name type="scientific">Portunus trituberculatus</name>
    <name type="common">Swimming crab</name>
    <name type="synonym">Neptunus trituberculatus</name>
    <dbReference type="NCBI Taxonomy" id="210409"/>
    <lineage>
        <taxon>Eukaryota</taxon>
        <taxon>Metazoa</taxon>
        <taxon>Ecdysozoa</taxon>
        <taxon>Arthropoda</taxon>
        <taxon>Crustacea</taxon>
        <taxon>Multicrustacea</taxon>
        <taxon>Malacostraca</taxon>
        <taxon>Eumalacostraca</taxon>
        <taxon>Eucarida</taxon>
        <taxon>Decapoda</taxon>
        <taxon>Pleocyemata</taxon>
        <taxon>Brachyura</taxon>
        <taxon>Eubrachyura</taxon>
        <taxon>Portunoidea</taxon>
        <taxon>Portunidae</taxon>
        <taxon>Portuninae</taxon>
        <taxon>Portunus</taxon>
    </lineage>
</organism>
<dbReference type="EMBL" id="VSRR010054318">
    <property type="protein sequence ID" value="MPC80541.1"/>
    <property type="molecule type" value="Genomic_DNA"/>
</dbReference>